<dbReference type="InterPro" id="IPR036102">
    <property type="entry name" value="OsmC/Ohrsf"/>
</dbReference>
<protein>
    <submittedName>
        <fullName evidence="2">OsmC family peroxiredoxin</fullName>
    </submittedName>
</protein>
<dbReference type="PANTHER" id="PTHR35368">
    <property type="entry name" value="HYDROPEROXIDE REDUCTASE"/>
    <property type="match status" value="1"/>
</dbReference>
<name>A0A833EAV5_CALS0</name>
<dbReference type="PANTHER" id="PTHR35368:SF1">
    <property type="entry name" value="HYDROPEROXIDE REDUCTASE"/>
    <property type="match status" value="1"/>
</dbReference>
<proteinExistence type="predicted"/>
<dbReference type="InterPro" id="IPR003718">
    <property type="entry name" value="OsmC/Ohr_fam"/>
</dbReference>
<dbReference type="InterPro" id="IPR052924">
    <property type="entry name" value="OsmC/Ohr_hydroprdx_reductase"/>
</dbReference>
<dbReference type="Pfam" id="PF02566">
    <property type="entry name" value="OsmC"/>
    <property type="match status" value="1"/>
</dbReference>
<gene>
    <name evidence="2" type="ORF">EYH45_05795</name>
</gene>
<evidence type="ECO:0000256" key="1">
    <source>
        <dbReference type="SAM" id="Phobius"/>
    </source>
</evidence>
<organism evidence="2 3">
    <name type="scientific">Caldiarchaeum subterraneum</name>
    <dbReference type="NCBI Taxonomy" id="311458"/>
    <lineage>
        <taxon>Archaea</taxon>
        <taxon>Nitrososphaerota</taxon>
        <taxon>Candidatus Caldarchaeales</taxon>
        <taxon>Candidatus Caldarchaeaceae</taxon>
        <taxon>Candidatus Caldarchaeum</taxon>
    </lineage>
</organism>
<keyword evidence="1" id="KW-1133">Transmembrane helix</keyword>
<feature type="transmembrane region" description="Helical" evidence="1">
    <location>
        <begin position="72"/>
        <end position="92"/>
    </location>
</feature>
<keyword evidence="1" id="KW-0472">Membrane</keyword>
<dbReference type="AlphaFoldDB" id="A0A833EAV5"/>
<keyword evidence="1" id="KW-0812">Transmembrane</keyword>
<comment type="caution">
    <text evidence="2">The sequence shown here is derived from an EMBL/GenBank/DDBJ whole genome shotgun (WGS) entry which is preliminary data.</text>
</comment>
<dbReference type="Gene3D" id="3.30.300.20">
    <property type="match status" value="1"/>
</dbReference>
<sequence length="175" mass="19438">MAELNGIELNILKEGLDAVKEQMRDPERNRRLNMRRARVSWVGGLKARVKTGNGVFTVDESLGPEPSETPTAVEYLLGTLGACIVIGFVYLATIRGIRIHNIETSLEGELDNIGTFLALSDSGHSGYKRISLTLYVDADAEEEKLKEIFRETLKRSPLVNTLRNIVELEGNIKVV</sequence>
<evidence type="ECO:0000313" key="3">
    <source>
        <dbReference type="Proteomes" id="UP000608579"/>
    </source>
</evidence>
<dbReference type="EMBL" id="DQVM01000112">
    <property type="protein sequence ID" value="HIQ30060.1"/>
    <property type="molecule type" value="Genomic_DNA"/>
</dbReference>
<dbReference type="SUPFAM" id="SSF82784">
    <property type="entry name" value="OsmC-like"/>
    <property type="match status" value="1"/>
</dbReference>
<dbReference type="InterPro" id="IPR015946">
    <property type="entry name" value="KH_dom-like_a/b"/>
</dbReference>
<evidence type="ECO:0000313" key="2">
    <source>
        <dbReference type="EMBL" id="HIQ30060.1"/>
    </source>
</evidence>
<reference evidence="2" key="1">
    <citation type="journal article" date="2020" name="ISME J.">
        <title>Gammaproteobacteria mediating utilization of methyl-, sulfur- and petroleum organic compounds in deep ocean hydrothermal plumes.</title>
        <authorList>
            <person name="Zhou Z."/>
            <person name="Liu Y."/>
            <person name="Pan J."/>
            <person name="Cron B.R."/>
            <person name="Toner B.M."/>
            <person name="Anantharaman K."/>
            <person name="Breier J.A."/>
            <person name="Dick G.J."/>
            <person name="Li M."/>
        </authorList>
    </citation>
    <scope>NUCLEOTIDE SEQUENCE</scope>
    <source>
        <strain evidence="2">SZUA-1515</strain>
    </source>
</reference>
<accession>A0A833EAV5</accession>
<dbReference type="Proteomes" id="UP000608579">
    <property type="component" value="Unassembled WGS sequence"/>
</dbReference>